<keyword evidence="2 5" id="KW-0349">Heme</keyword>
<evidence type="ECO:0000256" key="5">
    <source>
        <dbReference type="PIRSR" id="PIRSR601486-1"/>
    </source>
</evidence>
<gene>
    <name evidence="7" type="primary">glbO</name>
    <name evidence="7" type="ORF">jaqu_12530</name>
</gene>
<dbReference type="STRING" id="935700.jaqu_12530"/>
<feature type="binding site" description="distal binding residue" evidence="5">
    <location>
        <position position="47"/>
    </location>
    <ligand>
        <name>heme</name>
        <dbReference type="ChEBI" id="CHEBI:30413"/>
    </ligand>
    <ligandPart>
        <name>Fe</name>
        <dbReference type="ChEBI" id="CHEBI:18248"/>
    </ligandPart>
</feature>
<dbReference type="GO" id="GO:0019825">
    <property type="term" value="F:oxygen binding"/>
    <property type="evidence" value="ECO:0007669"/>
    <property type="project" value="InterPro"/>
</dbReference>
<evidence type="ECO:0000256" key="4">
    <source>
        <dbReference type="ARBA" id="ARBA00023004"/>
    </source>
</evidence>
<dbReference type="RefSeq" id="WP_043918078.1">
    <property type="nucleotide sequence ID" value="NZ_FZPF01000002.1"/>
</dbReference>
<sequence>MTAPTLYDWIGGSEALNALTSDFYDRVKADDLLGPVFAKMDAGHPAHVAAFIGEVFGGPKAYSVDHGGHPEMIRHHLGRHLTEAQRRRWMTLLLDAYEDADVPHDPEFASALVCYLEWGSRLAVINSQPGAEVDADAPMPEWGWGETGGPWQPETAKD</sequence>
<dbReference type="Pfam" id="PF01152">
    <property type="entry name" value="Bac_globin"/>
    <property type="match status" value="1"/>
</dbReference>
<accession>A0A0D1DAU4</accession>
<dbReference type="CDD" id="cd14775">
    <property type="entry name" value="TrHb2_O-like"/>
    <property type="match status" value="1"/>
</dbReference>
<evidence type="ECO:0000256" key="1">
    <source>
        <dbReference type="ARBA" id="ARBA00022448"/>
    </source>
</evidence>
<evidence type="ECO:0000313" key="8">
    <source>
        <dbReference type="Proteomes" id="UP000032232"/>
    </source>
</evidence>
<dbReference type="SUPFAM" id="SSF46458">
    <property type="entry name" value="Globin-like"/>
    <property type="match status" value="1"/>
</dbReference>
<dbReference type="EMBL" id="JYFE01000023">
    <property type="protein sequence ID" value="KIT17063.1"/>
    <property type="molecule type" value="Genomic_DNA"/>
</dbReference>
<dbReference type="GO" id="GO:0046872">
    <property type="term" value="F:metal ion binding"/>
    <property type="evidence" value="ECO:0007669"/>
    <property type="project" value="UniProtKB-KW"/>
</dbReference>
<keyword evidence="8" id="KW-1185">Reference proteome</keyword>
<protein>
    <submittedName>
        <fullName evidence="7">GlbO protein</fullName>
    </submittedName>
</protein>
<dbReference type="Proteomes" id="UP000032232">
    <property type="component" value="Unassembled WGS sequence"/>
</dbReference>
<organism evidence="7 8">
    <name type="scientific">Jannaschia aquimarina</name>
    <dbReference type="NCBI Taxonomy" id="935700"/>
    <lineage>
        <taxon>Bacteria</taxon>
        <taxon>Pseudomonadati</taxon>
        <taxon>Pseudomonadota</taxon>
        <taxon>Alphaproteobacteria</taxon>
        <taxon>Rhodobacterales</taxon>
        <taxon>Roseobacteraceae</taxon>
        <taxon>Jannaschia</taxon>
    </lineage>
</organism>
<dbReference type="InterPro" id="IPR012292">
    <property type="entry name" value="Globin/Proto"/>
</dbReference>
<evidence type="ECO:0000256" key="3">
    <source>
        <dbReference type="ARBA" id="ARBA00022723"/>
    </source>
</evidence>
<dbReference type="Gene3D" id="1.10.490.10">
    <property type="entry name" value="Globins"/>
    <property type="match status" value="1"/>
</dbReference>
<keyword evidence="1" id="KW-0813">Transport</keyword>
<evidence type="ECO:0000256" key="6">
    <source>
        <dbReference type="SAM" id="MobiDB-lite"/>
    </source>
</evidence>
<dbReference type="GO" id="GO:0020037">
    <property type="term" value="F:heme binding"/>
    <property type="evidence" value="ECO:0007669"/>
    <property type="project" value="InterPro"/>
</dbReference>
<evidence type="ECO:0000256" key="2">
    <source>
        <dbReference type="ARBA" id="ARBA00022617"/>
    </source>
</evidence>
<evidence type="ECO:0000313" key="7">
    <source>
        <dbReference type="EMBL" id="KIT17063.1"/>
    </source>
</evidence>
<comment type="caution">
    <text evidence="7">The sequence shown here is derived from an EMBL/GenBank/DDBJ whole genome shotgun (WGS) entry which is preliminary data.</text>
</comment>
<dbReference type="InterPro" id="IPR009050">
    <property type="entry name" value="Globin-like_sf"/>
</dbReference>
<proteinExistence type="predicted"/>
<dbReference type="InterPro" id="IPR001486">
    <property type="entry name" value="Hemoglobin_trunc"/>
</dbReference>
<name>A0A0D1DAU4_9RHOB</name>
<feature type="compositionally biased region" description="Low complexity" evidence="6">
    <location>
        <begin position="140"/>
        <end position="158"/>
    </location>
</feature>
<feature type="region of interest" description="Disordered" evidence="6">
    <location>
        <begin position="137"/>
        <end position="158"/>
    </location>
</feature>
<keyword evidence="4 5" id="KW-0408">Iron</keyword>
<dbReference type="PATRIC" id="fig|935700.4.peg.1304"/>
<keyword evidence="3 5" id="KW-0479">Metal-binding</keyword>
<dbReference type="AlphaFoldDB" id="A0A0D1DAU4"/>
<reference evidence="7 8" key="1">
    <citation type="submission" date="2015-02" db="EMBL/GenBank/DDBJ databases">
        <title>Genome Sequence of Jannaschia aquimarina DSM28248, a member of the Roseobacter clade.</title>
        <authorList>
            <person name="Voget S."/>
            <person name="Daniel R."/>
        </authorList>
    </citation>
    <scope>NUCLEOTIDE SEQUENCE [LARGE SCALE GENOMIC DNA]</scope>
    <source>
        <strain evidence="7 8">GSW-M26</strain>
    </source>
</reference>